<proteinExistence type="predicted"/>
<keyword evidence="2" id="KW-1185">Reference proteome</keyword>
<protein>
    <submittedName>
        <fullName evidence="1">Uncharacterized protein</fullName>
    </submittedName>
</protein>
<comment type="caution">
    <text evidence="1">The sequence shown here is derived from an EMBL/GenBank/DDBJ whole genome shotgun (WGS) entry which is preliminary data.</text>
</comment>
<organism evidence="1 2">
    <name type="scientific">Hymenochirus boettgeri</name>
    <name type="common">Congo dwarf clawed frog</name>
    <dbReference type="NCBI Taxonomy" id="247094"/>
    <lineage>
        <taxon>Eukaryota</taxon>
        <taxon>Metazoa</taxon>
        <taxon>Chordata</taxon>
        <taxon>Craniata</taxon>
        <taxon>Vertebrata</taxon>
        <taxon>Euteleostomi</taxon>
        <taxon>Amphibia</taxon>
        <taxon>Batrachia</taxon>
        <taxon>Anura</taxon>
        <taxon>Pipoidea</taxon>
        <taxon>Pipidae</taxon>
        <taxon>Pipinae</taxon>
        <taxon>Hymenochirus</taxon>
    </lineage>
</organism>
<evidence type="ECO:0000313" key="2">
    <source>
        <dbReference type="Proteomes" id="UP000812440"/>
    </source>
</evidence>
<accession>A0A8T2JBC1</accession>
<name>A0A8T2JBC1_9PIPI</name>
<reference evidence="1" key="1">
    <citation type="thesis" date="2020" institute="ProQuest LLC" country="789 East Eisenhower Parkway, Ann Arbor, MI, USA">
        <title>Comparative Genomics and Chromosome Evolution.</title>
        <authorList>
            <person name="Mudd A.B."/>
        </authorList>
    </citation>
    <scope>NUCLEOTIDE SEQUENCE</scope>
    <source>
        <strain evidence="1">Female2</strain>
        <tissue evidence="1">Blood</tissue>
    </source>
</reference>
<gene>
    <name evidence="1" type="ORF">GDO86_010728</name>
</gene>
<evidence type="ECO:0000313" key="1">
    <source>
        <dbReference type="EMBL" id="KAG8441652.1"/>
    </source>
</evidence>
<dbReference type="OrthoDB" id="9905873at2759"/>
<dbReference type="EMBL" id="JAACNH010000005">
    <property type="protein sequence ID" value="KAG8441652.1"/>
    <property type="molecule type" value="Genomic_DNA"/>
</dbReference>
<dbReference type="Proteomes" id="UP000812440">
    <property type="component" value="Chromosome 6"/>
</dbReference>
<dbReference type="AlphaFoldDB" id="A0A8T2JBC1"/>
<sequence length="243" mass="27369">MSETGNDPKPICLYRTSLQHLLECYSPKKTNKGKKSDCLRLPWNSLAESNPLPILRPSVTRHTEQRLRPQTCTACRMCVNVDQRGSERGVVTGTSLLPLDKLNHLPYQSGRTEKRRNKERHRYRVTDKSPCSRTLISCHLRQDSNVQGPNVKCKSRLLSRHSGSSESKSDIVTDLPAGTGSELVLTSAPHSHHLSGEELRTWIVQFGGDEQAAFMARGLQRLRLAYEQGRAEMAGLQRGEWVK</sequence>
<dbReference type="EMBL" id="JAACNH010000005">
    <property type="protein sequence ID" value="KAG8441653.1"/>
    <property type="molecule type" value="Genomic_DNA"/>
</dbReference>